<dbReference type="SUPFAM" id="SSF48452">
    <property type="entry name" value="TPR-like"/>
    <property type="match status" value="1"/>
</dbReference>
<dbReference type="AlphaFoldDB" id="A0A4R2IIT9"/>
<evidence type="ECO:0000256" key="3">
    <source>
        <dbReference type="SAM" id="Phobius"/>
    </source>
</evidence>
<gene>
    <name evidence="4" type="ORF">EV148_10140</name>
</gene>
<proteinExistence type="predicted"/>
<reference evidence="4 5" key="1">
    <citation type="journal article" date="2015" name="Stand. Genomic Sci.">
        <title>Genomic Encyclopedia of Bacterial and Archaeal Type Strains, Phase III: the genomes of soil and plant-associated and newly described type strains.</title>
        <authorList>
            <person name="Whitman W.B."/>
            <person name="Woyke T."/>
            <person name="Klenk H.P."/>
            <person name="Zhou Y."/>
            <person name="Lilburn T.G."/>
            <person name="Beck B.J."/>
            <person name="De Vos P."/>
            <person name="Vandamme P."/>
            <person name="Eisen J.A."/>
            <person name="Garrity G."/>
            <person name="Hugenholtz P."/>
            <person name="Kyrpides N.C."/>
        </authorList>
    </citation>
    <scope>NUCLEOTIDE SEQUENCE [LARGE SCALE GENOMIC DNA]</scope>
    <source>
        <strain evidence="4 5">A3</strain>
    </source>
</reference>
<protein>
    <recommendedName>
        <fullName evidence="6">Tetratricopeptide repeat protein</fullName>
    </recommendedName>
</protein>
<dbReference type="InterPro" id="IPR011990">
    <property type="entry name" value="TPR-like_helical_dom_sf"/>
</dbReference>
<comment type="caution">
    <text evidence="4">The sequence shown here is derived from an EMBL/GenBank/DDBJ whole genome shotgun (WGS) entry which is preliminary data.</text>
</comment>
<evidence type="ECO:0000313" key="5">
    <source>
        <dbReference type="Proteomes" id="UP000294862"/>
    </source>
</evidence>
<feature type="transmembrane region" description="Helical" evidence="3">
    <location>
        <begin position="121"/>
        <end position="139"/>
    </location>
</feature>
<name>A0A4R2IIT9_9GAMM</name>
<feature type="transmembrane region" description="Helical" evidence="3">
    <location>
        <begin position="181"/>
        <end position="199"/>
    </location>
</feature>
<dbReference type="PANTHER" id="PTHR44227">
    <property type="match status" value="1"/>
</dbReference>
<feature type="transmembrane region" description="Helical" evidence="3">
    <location>
        <begin position="89"/>
        <end position="109"/>
    </location>
</feature>
<feature type="transmembrane region" description="Helical" evidence="3">
    <location>
        <begin position="305"/>
        <end position="327"/>
    </location>
</feature>
<feature type="transmembrane region" description="Helical" evidence="3">
    <location>
        <begin position="334"/>
        <end position="352"/>
    </location>
</feature>
<keyword evidence="3" id="KW-0472">Membrane</keyword>
<keyword evidence="2" id="KW-0802">TPR repeat</keyword>
<evidence type="ECO:0000313" key="4">
    <source>
        <dbReference type="EMBL" id="TCO42635.1"/>
    </source>
</evidence>
<accession>A0A4R2IIT9</accession>
<dbReference type="PANTHER" id="PTHR44227:SF3">
    <property type="entry name" value="PROTEIN O-MANNOSYL-TRANSFERASE TMTC4"/>
    <property type="match status" value="1"/>
</dbReference>
<dbReference type="InterPro" id="IPR052346">
    <property type="entry name" value="O-mannosyl-transferase_TMTC"/>
</dbReference>
<evidence type="ECO:0000256" key="2">
    <source>
        <dbReference type="ARBA" id="ARBA00022803"/>
    </source>
</evidence>
<feature type="transmembrane region" description="Helical" evidence="3">
    <location>
        <begin position="364"/>
        <end position="382"/>
    </location>
</feature>
<feature type="transmembrane region" description="Helical" evidence="3">
    <location>
        <begin position="389"/>
        <end position="408"/>
    </location>
</feature>
<keyword evidence="1" id="KW-0677">Repeat</keyword>
<dbReference type="Gene3D" id="1.25.40.10">
    <property type="entry name" value="Tetratricopeptide repeat domain"/>
    <property type="match status" value="1"/>
</dbReference>
<keyword evidence="3" id="KW-0812">Transmembrane</keyword>
<keyword evidence="3" id="KW-1133">Transmembrane helix</keyword>
<sequence length="637" mass="69278">MRLLRDPRCWLALLMIAGVLVYARGVAGDFFLFDDFQNIVLSPPMQMLGKEPPDWIGVMFLNATGPTRRPLSMLSFALNILAFGMSPPAFKVVNLLLHLANGALLYALLRRIASRLLPPGARVSTDALALVVAGVWLLHPLHVSSVLYITQRMNVLATTFTLAGLLCYVEGRLSSLGGDRSGVWTGIVGMGLFGLLAVFSKETGAMVVVYAFLIEAFCFRFEAPRQQRWPLLALYACGIALPLTAYAGHLLLHPEALNWTRHGFTVGTRLLSEARVVCDYLVWTFIPLPSSMTIFHDDIAASTGLFAPPTTAASIAFLLALAASAWVLRQRAPAFAFGVAWFLAGHSLESTVLPMELVFEHRHYLPMVGPLLAVACLVAEALARKPRALGAAAMVALAIVGSATAVRANDWRTALSMAQADARNHPESSRCQYEAGRALAEDGARRGMFAAVKAQAVAYIRRAAELDPYQVPPSAALVIIHGTDEPVPQDEVDMLAERLRSARSNEQANPFLDLLVNASNGRLALTPEQVAMLFDAASANPRWTKRVRSMMLNNYGAYQFNVVHDTAKALRLTSDAGTLDPANAYFPLNLAKINFAAGDLEEARRHLATAQELDTLNQYRNDIAELRGAIGYSNAGR</sequence>
<evidence type="ECO:0000256" key="1">
    <source>
        <dbReference type="ARBA" id="ARBA00022737"/>
    </source>
</evidence>
<dbReference type="EMBL" id="SLWQ01000001">
    <property type="protein sequence ID" value="TCO42635.1"/>
    <property type="molecule type" value="Genomic_DNA"/>
</dbReference>
<evidence type="ECO:0008006" key="6">
    <source>
        <dbReference type="Google" id="ProtNLM"/>
    </source>
</evidence>
<dbReference type="Proteomes" id="UP000294862">
    <property type="component" value="Unassembled WGS sequence"/>
</dbReference>
<organism evidence="4 5">
    <name type="scientific">Dokdonella fugitiva</name>
    <dbReference type="NCBI Taxonomy" id="328517"/>
    <lineage>
        <taxon>Bacteria</taxon>
        <taxon>Pseudomonadati</taxon>
        <taxon>Pseudomonadota</taxon>
        <taxon>Gammaproteobacteria</taxon>
        <taxon>Lysobacterales</taxon>
        <taxon>Rhodanobacteraceae</taxon>
        <taxon>Dokdonella</taxon>
    </lineage>
</organism>
<keyword evidence="5" id="KW-1185">Reference proteome</keyword>
<feature type="transmembrane region" description="Helical" evidence="3">
    <location>
        <begin position="233"/>
        <end position="252"/>
    </location>
</feature>